<protein>
    <recommendedName>
        <fullName evidence="3">Secreted protein</fullName>
    </recommendedName>
</protein>
<evidence type="ECO:0000313" key="1">
    <source>
        <dbReference type="EMBL" id="KAL3800999.1"/>
    </source>
</evidence>
<proteinExistence type="predicted"/>
<name>A0ABD3QLU4_9STRA</name>
<reference evidence="1 2" key="1">
    <citation type="submission" date="2024-10" db="EMBL/GenBank/DDBJ databases">
        <title>Updated reference genomes for cyclostephanoid diatoms.</title>
        <authorList>
            <person name="Roberts W.R."/>
            <person name="Alverson A.J."/>
        </authorList>
    </citation>
    <scope>NUCLEOTIDE SEQUENCE [LARGE SCALE GENOMIC DNA]</scope>
    <source>
        <strain evidence="1 2">AJA276-08</strain>
    </source>
</reference>
<gene>
    <name evidence="1" type="ORF">ACHAW5_000774</name>
</gene>
<organism evidence="1 2">
    <name type="scientific">Stephanodiscus triporus</name>
    <dbReference type="NCBI Taxonomy" id="2934178"/>
    <lineage>
        <taxon>Eukaryota</taxon>
        <taxon>Sar</taxon>
        <taxon>Stramenopiles</taxon>
        <taxon>Ochrophyta</taxon>
        <taxon>Bacillariophyta</taxon>
        <taxon>Coscinodiscophyceae</taxon>
        <taxon>Thalassiosirophycidae</taxon>
        <taxon>Stephanodiscales</taxon>
        <taxon>Stephanodiscaceae</taxon>
        <taxon>Stephanodiscus</taxon>
    </lineage>
</organism>
<keyword evidence="2" id="KW-1185">Reference proteome</keyword>
<dbReference type="Proteomes" id="UP001530315">
    <property type="component" value="Unassembled WGS sequence"/>
</dbReference>
<dbReference type="AlphaFoldDB" id="A0ABD3QLU4"/>
<evidence type="ECO:0008006" key="3">
    <source>
        <dbReference type="Google" id="ProtNLM"/>
    </source>
</evidence>
<comment type="caution">
    <text evidence="1">The sequence shown here is derived from an EMBL/GenBank/DDBJ whole genome shotgun (WGS) entry which is preliminary data.</text>
</comment>
<sequence length="66" mass="7591">MTRRFHRSLVGLSVDTFQILSACLLHFTINHLRSNSVEVRICNVCVLHEFGSSFPCTAGFGRCYWR</sequence>
<accession>A0ABD3QLU4</accession>
<dbReference type="EMBL" id="JALLAZ020000201">
    <property type="protein sequence ID" value="KAL3800999.1"/>
    <property type="molecule type" value="Genomic_DNA"/>
</dbReference>
<evidence type="ECO:0000313" key="2">
    <source>
        <dbReference type="Proteomes" id="UP001530315"/>
    </source>
</evidence>